<dbReference type="EMBL" id="CZQD01000040">
    <property type="protein sequence ID" value="CUS57405.1"/>
    <property type="molecule type" value="Genomic_DNA"/>
</dbReference>
<keyword evidence="1" id="KW-0812">Transmembrane</keyword>
<accession>A0A160U004</accession>
<feature type="transmembrane region" description="Helical" evidence="1">
    <location>
        <begin position="172"/>
        <end position="192"/>
    </location>
</feature>
<dbReference type="AlphaFoldDB" id="A0A160U004"/>
<keyword evidence="1" id="KW-0472">Membrane</keyword>
<gene>
    <name evidence="2" type="ORF">MGWOODY_Hyp630</name>
</gene>
<protein>
    <submittedName>
        <fullName evidence="2">Membrane protein, putative</fullName>
    </submittedName>
</protein>
<feature type="transmembrane region" description="Helical" evidence="1">
    <location>
        <begin position="212"/>
        <end position="232"/>
    </location>
</feature>
<dbReference type="Pfam" id="PF13795">
    <property type="entry name" value="HupE_UreJ_2"/>
    <property type="match status" value="1"/>
</dbReference>
<feature type="transmembrane region" description="Helical" evidence="1">
    <location>
        <begin position="144"/>
        <end position="163"/>
    </location>
</feature>
<sequence>MRHRLIAFLACCLIACLAVTSAPQAAFAHPEDELCLPGGGMDPALCRELQELDRAGDATETGDNVSGSEVELDRSGIETAIFYVRIGFEHILPMGVDHILFVLALFLSSRRIKPLLWQISAFTLAHTSTLGLAAAGVISPPASIVEPLIALTIAWAALENILFKEPSAWRPALVFGFGLIHGMGFAGAFGDLGLPPGIFWPALIGFNVGVEIGQLAVIGMALAVSVVIRGALKQAGRPDLYRPVLVWPVSAAIGAIGLWWAIERTFLNS</sequence>
<proteinExistence type="predicted"/>
<reference evidence="2" key="1">
    <citation type="submission" date="2015-10" db="EMBL/GenBank/DDBJ databases">
        <authorList>
            <person name="Gilbert D.G."/>
        </authorList>
    </citation>
    <scope>NUCLEOTIDE SEQUENCE</scope>
</reference>
<organism evidence="2">
    <name type="scientific">hydrothermal vent metagenome</name>
    <dbReference type="NCBI Taxonomy" id="652676"/>
    <lineage>
        <taxon>unclassified sequences</taxon>
        <taxon>metagenomes</taxon>
        <taxon>ecological metagenomes</taxon>
    </lineage>
</organism>
<feature type="transmembrane region" description="Helical" evidence="1">
    <location>
        <begin position="244"/>
        <end position="262"/>
    </location>
</feature>
<evidence type="ECO:0000256" key="1">
    <source>
        <dbReference type="SAM" id="Phobius"/>
    </source>
</evidence>
<name>A0A160U004_9ZZZZ</name>
<keyword evidence="1" id="KW-1133">Transmembrane helix</keyword>
<feature type="transmembrane region" description="Helical" evidence="1">
    <location>
        <begin position="91"/>
        <end position="108"/>
    </location>
</feature>
<dbReference type="InterPro" id="IPR032809">
    <property type="entry name" value="Put_HupE_UreJ"/>
</dbReference>
<evidence type="ECO:0000313" key="2">
    <source>
        <dbReference type="EMBL" id="CUS57405.1"/>
    </source>
</evidence>
<feature type="transmembrane region" description="Helical" evidence="1">
    <location>
        <begin position="115"/>
        <end position="138"/>
    </location>
</feature>